<sequence length="249" mass="27800">MVVFDIDGVVRDVAGSYRRALADTVEQFTQGQYRPTMAEIDALKAEGCWNNDWKASEELVYRFCKAQNLERPTIDYSALVDFFQSRYRGQDFSGYIQNEPLLMTRAYLEQLTQANIAWGFFSGATRGSASYVLEHRLELESPVLVAMEDAPGKPDPTGLMATVETLREGQDSNLSLTVFYVGDTVADIQTVINARSQYPNINWIGVGVLPPHAQDSPEYAQKLKEVGAIATLNNVQDLTPELMQSFDHG</sequence>
<evidence type="ECO:0008006" key="3">
    <source>
        <dbReference type="Google" id="ProtNLM"/>
    </source>
</evidence>
<dbReference type="SUPFAM" id="SSF56784">
    <property type="entry name" value="HAD-like"/>
    <property type="match status" value="1"/>
</dbReference>
<evidence type="ECO:0000313" key="1">
    <source>
        <dbReference type="EMBL" id="PZD75248.1"/>
    </source>
</evidence>
<dbReference type="PANTHER" id="PTHR43434">
    <property type="entry name" value="PHOSPHOGLYCOLATE PHOSPHATASE"/>
    <property type="match status" value="1"/>
</dbReference>
<dbReference type="Gene3D" id="3.40.50.1000">
    <property type="entry name" value="HAD superfamily/HAD-like"/>
    <property type="match status" value="1"/>
</dbReference>
<dbReference type="InterPro" id="IPR050155">
    <property type="entry name" value="HAD-like_hydrolase_sf"/>
</dbReference>
<name>A0A2W1JPG6_9CYAN</name>
<dbReference type="InterPro" id="IPR023214">
    <property type="entry name" value="HAD_sf"/>
</dbReference>
<dbReference type="InterPro" id="IPR006439">
    <property type="entry name" value="HAD-SF_hydro_IA"/>
</dbReference>
<keyword evidence="2" id="KW-1185">Reference proteome</keyword>
<dbReference type="GO" id="GO:0006281">
    <property type="term" value="P:DNA repair"/>
    <property type="evidence" value="ECO:0007669"/>
    <property type="project" value="TreeGrafter"/>
</dbReference>
<dbReference type="PANTHER" id="PTHR43434:SF1">
    <property type="entry name" value="PHOSPHOGLYCOLATE PHOSPHATASE"/>
    <property type="match status" value="1"/>
</dbReference>
<dbReference type="Pfam" id="PF00702">
    <property type="entry name" value="Hydrolase"/>
    <property type="match status" value="1"/>
</dbReference>
<dbReference type="AlphaFoldDB" id="A0A2W1JPG6"/>
<dbReference type="OrthoDB" id="480475at2"/>
<dbReference type="InterPro" id="IPR036412">
    <property type="entry name" value="HAD-like_sf"/>
</dbReference>
<dbReference type="GO" id="GO:0008967">
    <property type="term" value="F:phosphoglycolate phosphatase activity"/>
    <property type="evidence" value="ECO:0007669"/>
    <property type="project" value="TreeGrafter"/>
</dbReference>
<comment type="caution">
    <text evidence="1">The sequence shown here is derived from an EMBL/GenBank/DDBJ whole genome shotgun (WGS) entry which is preliminary data.</text>
</comment>
<organism evidence="1 2">
    <name type="scientific">Acaryochloris thomasi RCC1774</name>
    <dbReference type="NCBI Taxonomy" id="1764569"/>
    <lineage>
        <taxon>Bacteria</taxon>
        <taxon>Bacillati</taxon>
        <taxon>Cyanobacteriota</taxon>
        <taxon>Cyanophyceae</taxon>
        <taxon>Acaryochloridales</taxon>
        <taxon>Acaryochloridaceae</taxon>
        <taxon>Acaryochloris</taxon>
        <taxon>Acaryochloris thomasi</taxon>
    </lineage>
</organism>
<reference evidence="1 2" key="1">
    <citation type="journal article" date="2018" name="Sci. Rep.">
        <title>A novel species of the marine cyanobacterium Acaryochloris with a unique pigment content and lifestyle.</title>
        <authorList>
            <person name="Partensky F."/>
            <person name="Six C."/>
            <person name="Ratin M."/>
            <person name="Garczarek L."/>
            <person name="Vaulot D."/>
            <person name="Probert I."/>
            <person name="Calteau A."/>
            <person name="Gourvil P."/>
            <person name="Marie D."/>
            <person name="Grebert T."/>
            <person name="Bouchier C."/>
            <person name="Le Panse S."/>
            <person name="Gachenot M."/>
            <person name="Rodriguez F."/>
            <person name="Garrido J.L."/>
        </authorList>
    </citation>
    <scope>NUCLEOTIDE SEQUENCE [LARGE SCALE GENOMIC DNA]</scope>
    <source>
        <strain evidence="1 2">RCC1774</strain>
    </source>
</reference>
<dbReference type="Proteomes" id="UP000248857">
    <property type="component" value="Unassembled WGS sequence"/>
</dbReference>
<dbReference type="InterPro" id="IPR006438">
    <property type="entry name" value="HAD-SF_TIGR01548"/>
</dbReference>
<accession>A0A2W1JPG6</accession>
<protein>
    <recommendedName>
        <fullName evidence="3">Imidazoleglycerol-phosphate dehydratase</fullName>
    </recommendedName>
</protein>
<evidence type="ECO:0000313" key="2">
    <source>
        <dbReference type="Proteomes" id="UP000248857"/>
    </source>
</evidence>
<proteinExistence type="predicted"/>
<dbReference type="EMBL" id="PQWO01000001">
    <property type="protein sequence ID" value="PZD75248.1"/>
    <property type="molecule type" value="Genomic_DNA"/>
</dbReference>
<dbReference type="NCBIfam" id="TIGR01549">
    <property type="entry name" value="HAD-SF-IA-v1"/>
    <property type="match status" value="1"/>
</dbReference>
<dbReference type="NCBIfam" id="TIGR01548">
    <property type="entry name" value="HAD-SF-IA-hyp1"/>
    <property type="match status" value="1"/>
</dbReference>
<gene>
    <name evidence="1" type="ORF">C1752_00494</name>
</gene>